<name>A0A0F4NJT3_9VIBR</name>
<sequence>MEGVADISWPVLGLFFSLLVIPLWINHYYQLNLAKEALVSVVRMAIQLLLVGVYLEYLFQLNSLFFNLLWLALMTVIGASAIINKTQLPKKVLLLPVSIALAATLIPMLAIISLLIIQPQPLYSAQYLIPLAGMLLGNSMSGNIVALQSFFTALDERKSEYEAAISLGASPRYATLPFVQDAIRRSLAPTLATMTTSGLVTLPGMMTGQILAGASPIVAIKYQIMIMVAIFIMLTLSVTLALHLTLSKCINSEGKILVRINPSH</sequence>
<dbReference type="AlphaFoldDB" id="A0A0F4NJT3"/>
<reference evidence="7 8" key="1">
    <citation type="journal article" date="2015" name="BMC Genomics">
        <title>Genome mining reveals unlocked bioactive potential of marine Gram-negative bacteria.</title>
        <authorList>
            <person name="Machado H."/>
            <person name="Sonnenschein E.C."/>
            <person name="Melchiorsen J."/>
            <person name="Gram L."/>
        </authorList>
    </citation>
    <scope>NUCLEOTIDE SEQUENCE [LARGE SCALE GENOMIC DNA]</scope>
    <source>
        <strain evidence="7 8">S2757</strain>
    </source>
</reference>
<evidence type="ECO:0000256" key="2">
    <source>
        <dbReference type="ARBA" id="ARBA00005268"/>
    </source>
</evidence>
<dbReference type="EMBL" id="JXXV01000016">
    <property type="protein sequence ID" value="KJY83164.1"/>
    <property type="molecule type" value="Genomic_DNA"/>
</dbReference>
<keyword evidence="3 6" id="KW-0812">Transmembrane</keyword>
<dbReference type="Proteomes" id="UP000033673">
    <property type="component" value="Unassembled WGS sequence"/>
</dbReference>
<keyword evidence="4 6" id="KW-1133">Transmembrane helix</keyword>
<dbReference type="InterPro" id="IPR005226">
    <property type="entry name" value="UPF0014_fam"/>
</dbReference>
<dbReference type="PATRIC" id="fig|579748.3.peg.1878"/>
<dbReference type="Pfam" id="PF03649">
    <property type="entry name" value="UPF0014"/>
    <property type="match status" value="1"/>
</dbReference>
<keyword evidence="8" id="KW-1185">Reference proteome</keyword>
<evidence type="ECO:0000256" key="5">
    <source>
        <dbReference type="ARBA" id="ARBA00023136"/>
    </source>
</evidence>
<comment type="caution">
    <text evidence="7">The sequence shown here is derived from an EMBL/GenBank/DDBJ whole genome shotgun (WGS) entry which is preliminary data.</text>
</comment>
<proteinExistence type="inferred from homology"/>
<organism evidence="7 8">
    <name type="scientific">Vibrio galatheae</name>
    <dbReference type="NCBI Taxonomy" id="579748"/>
    <lineage>
        <taxon>Bacteria</taxon>
        <taxon>Pseudomonadati</taxon>
        <taxon>Pseudomonadota</taxon>
        <taxon>Gammaproteobacteria</taxon>
        <taxon>Vibrionales</taxon>
        <taxon>Vibrionaceae</taxon>
        <taxon>Vibrio</taxon>
    </lineage>
</organism>
<protein>
    <submittedName>
        <fullName evidence="7">ABC transporter permease</fullName>
    </submittedName>
</protein>
<dbReference type="PANTHER" id="PTHR30028:SF0">
    <property type="entry name" value="PROTEIN ALUMINUM SENSITIVE 3"/>
    <property type="match status" value="1"/>
</dbReference>
<accession>A0A0F4NJT3</accession>
<comment type="subcellular location">
    <subcellularLocation>
        <location evidence="1">Membrane</location>
        <topology evidence="1">Multi-pass membrane protein</topology>
    </subcellularLocation>
</comment>
<dbReference type="GO" id="GO:0005886">
    <property type="term" value="C:plasma membrane"/>
    <property type="evidence" value="ECO:0007669"/>
    <property type="project" value="TreeGrafter"/>
</dbReference>
<dbReference type="PANTHER" id="PTHR30028">
    <property type="entry name" value="UPF0014 INNER MEMBRANE PROTEIN YBBM-RELATED"/>
    <property type="match status" value="1"/>
</dbReference>
<gene>
    <name evidence="7" type="ORF">TW81_09120</name>
</gene>
<evidence type="ECO:0000256" key="4">
    <source>
        <dbReference type="ARBA" id="ARBA00022989"/>
    </source>
</evidence>
<evidence type="ECO:0000256" key="1">
    <source>
        <dbReference type="ARBA" id="ARBA00004141"/>
    </source>
</evidence>
<feature type="transmembrane region" description="Helical" evidence="6">
    <location>
        <begin position="37"/>
        <end position="58"/>
    </location>
</feature>
<feature type="transmembrane region" description="Helical" evidence="6">
    <location>
        <begin position="92"/>
        <end position="117"/>
    </location>
</feature>
<dbReference type="RefSeq" id="WP_045955403.1">
    <property type="nucleotide sequence ID" value="NZ_JXXV01000016.1"/>
</dbReference>
<evidence type="ECO:0000313" key="8">
    <source>
        <dbReference type="Proteomes" id="UP000033673"/>
    </source>
</evidence>
<dbReference type="OrthoDB" id="9791807at2"/>
<feature type="transmembrane region" description="Helical" evidence="6">
    <location>
        <begin position="7"/>
        <end position="25"/>
    </location>
</feature>
<feature type="transmembrane region" description="Helical" evidence="6">
    <location>
        <begin position="64"/>
        <end position="83"/>
    </location>
</feature>
<feature type="transmembrane region" description="Helical" evidence="6">
    <location>
        <begin position="224"/>
        <end position="246"/>
    </location>
</feature>
<feature type="transmembrane region" description="Helical" evidence="6">
    <location>
        <begin position="191"/>
        <end position="212"/>
    </location>
</feature>
<evidence type="ECO:0000313" key="7">
    <source>
        <dbReference type="EMBL" id="KJY83164.1"/>
    </source>
</evidence>
<evidence type="ECO:0000256" key="6">
    <source>
        <dbReference type="SAM" id="Phobius"/>
    </source>
</evidence>
<keyword evidence="5 6" id="KW-0472">Membrane</keyword>
<comment type="similarity">
    <text evidence="2">Belongs to the UPF0014 family.</text>
</comment>
<evidence type="ECO:0000256" key="3">
    <source>
        <dbReference type="ARBA" id="ARBA00022692"/>
    </source>
</evidence>